<keyword evidence="2" id="KW-1185">Reference proteome</keyword>
<name>A0A8J5MQE3_HOMAM</name>
<dbReference type="EMBL" id="JAHLQT010031761">
    <property type="protein sequence ID" value="KAG7159889.1"/>
    <property type="molecule type" value="Genomic_DNA"/>
</dbReference>
<gene>
    <name evidence="1" type="ORF">Hamer_G030662</name>
</gene>
<protein>
    <submittedName>
        <fullName evidence="1">Uncharacterized protein</fullName>
    </submittedName>
</protein>
<dbReference type="AlphaFoldDB" id="A0A8J5MQE3"/>
<proteinExistence type="predicted"/>
<comment type="caution">
    <text evidence="1">The sequence shown here is derived from an EMBL/GenBank/DDBJ whole genome shotgun (WGS) entry which is preliminary data.</text>
</comment>
<dbReference type="Proteomes" id="UP000747542">
    <property type="component" value="Unassembled WGS sequence"/>
</dbReference>
<organism evidence="1 2">
    <name type="scientific">Homarus americanus</name>
    <name type="common">American lobster</name>
    <dbReference type="NCBI Taxonomy" id="6706"/>
    <lineage>
        <taxon>Eukaryota</taxon>
        <taxon>Metazoa</taxon>
        <taxon>Ecdysozoa</taxon>
        <taxon>Arthropoda</taxon>
        <taxon>Crustacea</taxon>
        <taxon>Multicrustacea</taxon>
        <taxon>Malacostraca</taxon>
        <taxon>Eumalacostraca</taxon>
        <taxon>Eucarida</taxon>
        <taxon>Decapoda</taxon>
        <taxon>Pleocyemata</taxon>
        <taxon>Astacidea</taxon>
        <taxon>Nephropoidea</taxon>
        <taxon>Nephropidae</taxon>
        <taxon>Homarus</taxon>
    </lineage>
</organism>
<evidence type="ECO:0000313" key="1">
    <source>
        <dbReference type="EMBL" id="KAG7159889.1"/>
    </source>
</evidence>
<evidence type="ECO:0000313" key="2">
    <source>
        <dbReference type="Proteomes" id="UP000747542"/>
    </source>
</evidence>
<sequence length="93" mass="10675">MTHNTTRGLDIITNSDPNLVTHTKYKYTPDWLYLIPTKPCSRSIKTMRKVCWTRSGDVTETLHKTRPGCADSMPCHLGGTYTAPYHLRRAEHE</sequence>
<reference evidence="1" key="1">
    <citation type="journal article" date="2021" name="Sci. Adv.">
        <title>The American lobster genome reveals insights on longevity, neural, and immune adaptations.</title>
        <authorList>
            <person name="Polinski J.M."/>
            <person name="Zimin A.V."/>
            <person name="Clark K.F."/>
            <person name="Kohn A.B."/>
            <person name="Sadowski N."/>
            <person name="Timp W."/>
            <person name="Ptitsyn A."/>
            <person name="Khanna P."/>
            <person name="Romanova D.Y."/>
            <person name="Williams P."/>
            <person name="Greenwood S.J."/>
            <person name="Moroz L.L."/>
            <person name="Walt D.R."/>
            <person name="Bodnar A.G."/>
        </authorList>
    </citation>
    <scope>NUCLEOTIDE SEQUENCE</scope>
    <source>
        <strain evidence="1">GMGI-L3</strain>
    </source>
</reference>
<accession>A0A8J5MQE3</accession>